<dbReference type="SMART" id="SM00812">
    <property type="entry name" value="Alpha_L_fucos"/>
    <property type="match status" value="1"/>
</dbReference>
<dbReference type="GO" id="GO:0005764">
    <property type="term" value="C:lysosome"/>
    <property type="evidence" value="ECO:0007669"/>
    <property type="project" value="TreeGrafter"/>
</dbReference>
<dbReference type="InterPro" id="IPR057739">
    <property type="entry name" value="Glyco_hydro_29_N"/>
</dbReference>
<evidence type="ECO:0000313" key="8">
    <source>
        <dbReference type="Proteomes" id="UP000290253"/>
    </source>
</evidence>
<name>A0A4Q1SEM2_9BACT</name>
<accession>A0A4Q1SEM2</accession>
<evidence type="ECO:0000313" key="7">
    <source>
        <dbReference type="EMBL" id="RXS95555.1"/>
    </source>
</evidence>
<dbReference type="PANTHER" id="PTHR10030">
    <property type="entry name" value="ALPHA-L-FUCOSIDASE"/>
    <property type="match status" value="1"/>
</dbReference>
<dbReference type="Pfam" id="PF01120">
    <property type="entry name" value="Alpha_L_fucos"/>
    <property type="match status" value="1"/>
</dbReference>
<evidence type="ECO:0000256" key="5">
    <source>
        <dbReference type="ARBA" id="ARBA00023295"/>
    </source>
</evidence>
<evidence type="ECO:0000256" key="1">
    <source>
        <dbReference type="ARBA" id="ARBA00007951"/>
    </source>
</evidence>
<comment type="caution">
    <text evidence="7">The sequence shown here is derived from an EMBL/GenBank/DDBJ whole genome shotgun (WGS) entry which is preliminary data.</text>
</comment>
<keyword evidence="8" id="KW-1185">Reference proteome</keyword>
<keyword evidence="3" id="KW-0732">Signal</keyword>
<dbReference type="EMBL" id="SDMK01000002">
    <property type="protein sequence ID" value="RXS95555.1"/>
    <property type="molecule type" value="Genomic_DNA"/>
</dbReference>
<dbReference type="GO" id="GO:0004560">
    <property type="term" value="F:alpha-L-fucosidase activity"/>
    <property type="evidence" value="ECO:0007669"/>
    <property type="project" value="InterPro"/>
</dbReference>
<proteinExistence type="inferred from homology"/>
<dbReference type="Proteomes" id="UP000290253">
    <property type="component" value="Unassembled WGS sequence"/>
</dbReference>
<keyword evidence="4" id="KW-0378">Hydrolase</keyword>
<dbReference type="GO" id="GO:0006004">
    <property type="term" value="P:fucose metabolic process"/>
    <property type="evidence" value="ECO:0007669"/>
    <property type="project" value="TreeGrafter"/>
</dbReference>
<dbReference type="RefSeq" id="WP_129208752.1">
    <property type="nucleotide sequence ID" value="NZ_BMGU01000004.1"/>
</dbReference>
<sequence>MDRRTLLSLSAKAGLLSALPSFGTSVLFAHPLPAFAHEGVALAHPTPDQVRWEDLEIGMFVHFSNETYLNGRPHDFSVPPSEVNPVDLDTDQWARTAVALGAKYIVFVAKHQYGFCSWQTETTDFSLKSSPWKNGKGDIMQMLRASCDKYQLGLGVYLSPRDDHFGAATGGICKTPEEQAKYNAIYRAQLTELVTRYGPLVEIWFDGATATPVGDILSKYQPHASIFQGPAATIRWVGNEDGFAPYPCWNGVDREASAAGTATALDSDPNGNRWLPSEVDVSIRRPDWFWTPDNENKVLSVDQLLSIYYRSVGRGAQLLLNIPPNPSGLLAAPDVAAATAFGAEIKRRFASPIAATSGKGAQVTLKLASSTRIDTVILQEAIEDGERVRAYTLEGRVNGSWTPLGEGSAIGHKRIQPVGPAVVDAVRITVTKAAAAPVLRTLAVYDTGVAPPSDWSAASALWSHNLIGDWKDGRFSLDLHKYVNEAAQYQLRLVPAEGTITEIKDISLILDGASQPKLLKHVPGHPDELIIDVTGLGDTGTISGTVIGATRGQALLQKL</sequence>
<evidence type="ECO:0000256" key="4">
    <source>
        <dbReference type="ARBA" id="ARBA00022801"/>
    </source>
</evidence>
<dbReference type="AlphaFoldDB" id="A0A4Q1SEM2"/>
<dbReference type="PANTHER" id="PTHR10030:SF37">
    <property type="entry name" value="ALPHA-L-FUCOSIDASE-RELATED"/>
    <property type="match status" value="1"/>
</dbReference>
<comment type="similarity">
    <text evidence="1">Belongs to the glycosyl hydrolase 29 family.</text>
</comment>
<gene>
    <name evidence="7" type="ORF">ESZ00_13385</name>
</gene>
<dbReference type="GO" id="GO:0016139">
    <property type="term" value="P:glycoside catabolic process"/>
    <property type="evidence" value="ECO:0007669"/>
    <property type="project" value="TreeGrafter"/>
</dbReference>
<dbReference type="InterPro" id="IPR000933">
    <property type="entry name" value="Glyco_hydro_29"/>
</dbReference>
<dbReference type="OrthoDB" id="107551at2"/>
<dbReference type="Gene3D" id="2.60.120.260">
    <property type="entry name" value="Galactose-binding domain-like"/>
    <property type="match status" value="1"/>
</dbReference>
<dbReference type="InterPro" id="IPR017853">
    <property type="entry name" value="GH"/>
</dbReference>
<dbReference type="EC" id="3.2.1.51" evidence="2"/>
<evidence type="ECO:0000256" key="2">
    <source>
        <dbReference type="ARBA" id="ARBA00012662"/>
    </source>
</evidence>
<evidence type="ECO:0000256" key="3">
    <source>
        <dbReference type="ARBA" id="ARBA00022729"/>
    </source>
</evidence>
<reference evidence="7 8" key="1">
    <citation type="journal article" date="2016" name="Int. J. Syst. Evol. Microbiol.">
        <title>Acidipila dinghuensis sp. nov., an acidobacterium isolated from forest soil.</title>
        <authorList>
            <person name="Jiang Y.W."/>
            <person name="Wang J."/>
            <person name="Chen M.H."/>
            <person name="Lv Y.Y."/>
            <person name="Qiu L.H."/>
        </authorList>
    </citation>
    <scope>NUCLEOTIDE SEQUENCE [LARGE SCALE GENOMIC DNA]</scope>
    <source>
        <strain evidence="7 8">DHOF10</strain>
    </source>
</reference>
<organism evidence="7 8">
    <name type="scientific">Silvibacterium dinghuense</name>
    <dbReference type="NCBI Taxonomy" id="1560006"/>
    <lineage>
        <taxon>Bacteria</taxon>
        <taxon>Pseudomonadati</taxon>
        <taxon>Acidobacteriota</taxon>
        <taxon>Terriglobia</taxon>
        <taxon>Terriglobales</taxon>
        <taxon>Acidobacteriaceae</taxon>
        <taxon>Silvibacterium</taxon>
    </lineage>
</organism>
<dbReference type="SUPFAM" id="SSF51445">
    <property type="entry name" value="(Trans)glycosidases"/>
    <property type="match status" value="1"/>
</dbReference>
<feature type="domain" description="Glycoside hydrolase family 29 N-terminal" evidence="6">
    <location>
        <begin position="60"/>
        <end position="342"/>
    </location>
</feature>
<protein>
    <recommendedName>
        <fullName evidence="2">alpha-L-fucosidase</fullName>
        <ecNumber evidence="2">3.2.1.51</ecNumber>
    </recommendedName>
</protein>
<dbReference type="Gene3D" id="3.20.20.80">
    <property type="entry name" value="Glycosidases"/>
    <property type="match status" value="1"/>
</dbReference>
<evidence type="ECO:0000259" key="6">
    <source>
        <dbReference type="Pfam" id="PF01120"/>
    </source>
</evidence>
<keyword evidence="5" id="KW-0326">Glycosidase</keyword>